<evidence type="ECO:0000256" key="10">
    <source>
        <dbReference type="ARBA" id="ARBA00075249"/>
    </source>
</evidence>
<sequence length="458" mass="49265">MPTARPKPGGGPGRRPSGEPAARETQAVSTAEGPRQSTGRGGARPGTPPGRPPPEPAAGAAAGDRCLGARQAATAMALSGVRVLELAGLAPAPLCGMILADFGARVVRVDRHPYSAITSDRQGRGKRSLALNLKRPPGAAALRRLCCAADVLIEPFRHGVMEKLGLGPDVLLRDNPRLIYARLTGFGQTGKYAKSAGHDINYLALSGVLSKMGRKDENPYAPLNLLADFAGGGVMCALGIVIALYERTKSGKGQIIDASMAEGVAYLSSFLWKSQNLGMWDRPRGENVLDSGAPYYETYKTSDGKFMAVGAIEPQFYETLLKGLGLDSDELPSQLSYSDWPKMKKKFASVFAQKTQAEWCSIFDGTDACVTPVLSFDDVASHQHNKQRSSFIKNDEEEISPRPAPLLSRTPAVPSLKRDPFIGEHTEEILLEYGFTKEEIAKLYSDKVIEINKPKANL</sequence>
<comment type="catalytic activity">
    <reaction evidence="4">
        <text>a (2S)-2-methylacyl-CoA = a (2R)-2-methylacyl-CoA</text>
        <dbReference type="Rhea" id="RHEA:12657"/>
        <dbReference type="ChEBI" id="CHEBI:57313"/>
        <dbReference type="ChEBI" id="CHEBI:57314"/>
        <dbReference type="EC" id="5.1.99.4"/>
    </reaction>
    <physiologicalReaction direction="left-to-right" evidence="4">
        <dbReference type="Rhea" id="RHEA:12658"/>
    </physiologicalReaction>
    <physiologicalReaction direction="right-to-left" evidence="4">
        <dbReference type="Rhea" id="RHEA:12659"/>
    </physiologicalReaction>
</comment>
<proteinExistence type="inferred from homology"/>
<accession>A0A8C3JPU0</accession>
<feature type="region of interest" description="Disordered" evidence="11">
    <location>
        <begin position="387"/>
        <end position="407"/>
    </location>
</feature>
<dbReference type="InterPro" id="IPR044855">
    <property type="entry name" value="CoA-Trfase_III_dom3_sf"/>
</dbReference>
<dbReference type="SUPFAM" id="SSF89796">
    <property type="entry name" value="CoA-transferase family III (CaiB/BaiF)"/>
    <property type="match status" value="1"/>
</dbReference>
<keyword evidence="3" id="KW-0413">Isomerase</keyword>
<protein>
    <recommendedName>
        <fullName evidence="9">Alpha-methylacyl-CoA racemase</fullName>
        <ecNumber evidence="8">5.1.99.4</ecNumber>
    </recommendedName>
    <alternativeName>
        <fullName evidence="10">2-methylacyl-CoA racemase</fullName>
    </alternativeName>
</protein>
<evidence type="ECO:0000256" key="2">
    <source>
        <dbReference type="ARBA" id="ARBA00008383"/>
    </source>
</evidence>
<dbReference type="EC" id="5.1.99.4" evidence="8"/>
<dbReference type="GO" id="GO:0008111">
    <property type="term" value="F:alpha-methylacyl-CoA racemase activity"/>
    <property type="evidence" value="ECO:0007669"/>
    <property type="project" value="UniProtKB-EC"/>
</dbReference>
<evidence type="ECO:0000313" key="13">
    <source>
        <dbReference type="Proteomes" id="UP000694419"/>
    </source>
</evidence>
<evidence type="ECO:0000256" key="8">
    <source>
        <dbReference type="ARBA" id="ARBA00066407"/>
    </source>
</evidence>
<evidence type="ECO:0000256" key="9">
    <source>
        <dbReference type="ARBA" id="ARBA00074506"/>
    </source>
</evidence>
<dbReference type="InterPro" id="IPR023606">
    <property type="entry name" value="CoA-Trfase_III_dom_1_sf"/>
</dbReference>
<evidence type="ECO:0000256" key="5">
    <source>
        <dbReference type="ARBA" id="ARBA00052633"/>
    </source>
</evidence>
<dbReference type="FunFam" id="3.40.50.10540:FF:000004">
    <property type="entry name" value="Probable alpha-methylacyl-CoA racemase mcr"/>
    <property type="match status" value="1"/>
</dbReference>
<dbReference type="Pfam" id="PF02515">
    <property type="entry name" value="CoA_transf_3"/>
    <property type="match status" value="1"/>
</dbReference>
<comment type="catalytic activity">
    <reaction evidence="5">
        <text>(2R,6)-dimethylheptanoyl-CoA = (2S,6)-dimethylheptanoyl-CoA</text>
        <dbReference type="Rhea" id="RHEA:46732"/>
        <dbReference type="ChEBI" id="CHEBI:86982"/>
        <dbReference type="ChEBI" id="CHEBI:86983"/>
    </reaction>
    <physiologicalReaction direction="left-to-right" evidence="5">
        <dbReference type="Rhea" id="RHEA:46733"/>
    </physiologicalReaction>
</comment>
<comment type="similarity">
    <text evidence="2">Belongs to the CoA-transferase III family.</text>
</comment>
<evidence type="ECO:0000313" key="12">
    <source>
        <dbReference type="Ensembl" id="ENSCPGP00000010633.1"/>
    </source>
</evidence>
<dbReference type="FunFam" id="3.30.1540.10:FF:000004">
    <property type="entry name" value="Probable alpha-methylacyl-CoA racemase mcr"/>
    <property type="match status" value="1"/>
</dbReference>
<dbReference type="InterPro" id="IPR003673">
    <property type="entry name" value="CoA-Trfase_fam_III"/>
</dbReference>
<organism evidence="12 13">
    <name type="scientific">Calidris pygmaea</name>
    <name type="common">Spoon-billed sandpiper</name>
    <dbReference type="NCBI Taxonomy" id="425635"/>
    <lineage>
        <taxon>Eukaryota</taxon>
        <taxon>Metazoa</taxon>
        <taxon>Chordata</taxon>
        <taxon>Craniata</taxon>
        <taxon>Vertebrata</taxon>
        <taxon>Euteleostomi</taxon>
        <taxon>Archelosauria</taxon>
        <taxon>Archosauria</taxon>
        <taxon>Dinosauria</taxon>
        <taxon>Saurischia</taxon>
        <taxon>Theropoda</taxon>
        <taxon>Coelurosauria</taxon>
        <taxon>Aves</taxon>
        <taxon>Neognathae</taxon>
        <taxon>Neoaves</taxon>
        <taxon>Charadriiformes</taxon>
        <taxon>Scolopacidae</taxon>
        <taxon>Calidris</taxon>
    </lineage>
</organism>
<dbReference type="Proteomes" id="UP000694419">
    <property type="component" value="Unplaced"/>
</dbReference>
<feature type="region of interest" description="Disordered" evidence="11">
    <location>
        <begin position="1"/>
        <end position="63"/>
    </location>
</feature>
<evidence type="ECO:0000256" key="4">
    <source>
        <dbReference type="ARBA" id="ARBA00051456"/>
    </source>
</evidence>
<reference evidence="12" key="1">
    <citation type="submission" date="2025-08" db="UniProtKB">
        <authorList>
            <consortium name="Ensembl"/>
        </authorList>
    </citation>
    <scope>IDENTIFICATION</scope>
</reference>
<dbReference type="Gene3D" id="3.30.1540.10">
    <property type="entry name" value="formyl-coa transferase, domain 3"/>
    <property type="match status" value="1"/>
</dbReference>
<evidence type="ECO:0000256" key="6">
    <source>
        <dbReference type="ARBA" id="ARBA00052701"/>
    </source>
</evidence>
<evidence type="ECO:0000256" key="3">
    <source>
        <dbReference type="ARBA" id="ARBA00023235"/>
    </source>
</evidence>
<evidence type="ECO:0000256" key="11">
    <source>
        <dbReference type="SAM" id="MobiDB-lite"/>
    </source>
</evidence>
<comment type="pathway">
    <text evidence="1">Lipid metabolism; bile acid biosynthesis.</text>
</comment>
<dbReference type="Gene3D" id="3.40.50.10540">
    <property type="entry name" value="Crotonobetainyl-coa:carnitine coa-transferase, domain 1"/>
    <property type="match status" value="1"/>
</dbReference>
<name>A0A8C3JPU0_9CHAR</name>
<comment type="catalytic activity">
    <reaction evidence="6">
        <text>(25R)-3alpha,7alpha,12alpha-trihydroxy-5beta-cholestan-26-oyl-CoA = (25S)-3alpha,7alpha,12alpha-trihydroxy-5beta-cholestan-26-oyl-CoA</text>
        <dbReference type="Rhea" id="RHEA:40455"/>
        <dbReference type="ChEBI" id="CHEBI:58677"/>
        <dbReference type="ChEBI" id="CHEBI:77251"/>
    </reaction>
    <physiologicalReaction direction="left-to-right" evidence="6">
        <dbReference type="Rhea" id="RHEA:40456"/>
    </physiologicalReaction>
    <physiologicalReaction direction="right-to-left" evidence="6">
        <dbReference type="Rhea" id="RHEA:40457"/>
    </physiologicalReaction>
</comment>
<dbReference type="Ensembl" id="ENSCPGT00000011667.1">
    <property type="protein sequence ID" value="ENSCPGP00000010633.1"/>
    <property type="gene ID" value="ENSCPGG00000007571.1"/>
</dbReference>
<dbReference type="AlphaFoldDB" id="A0A8C3JPU0"/>
<dbReference type="PANTHER" id="PTHR48228">
    <property type="entry name" value="SUCCINYL-COA--D-CITRAMALATE COA-TRANSFERASE"/>
    <property type="match status" value="1"/>
</dbReference>
<dbReference type="InterPro" id="IPR050509">
    <property type="entry name" value="CoA-transferase_III"/>
</dbReference>
<dbReference type="PANTHER" id="PTHR48228:SF5">
    <property type="entry name" value="ALPHA-METHYLACYL-COA RACEMASE"/>
    <property type="match status" value="1"/>
</dbReference>
<dbReference type="GO" id="GO:0008206">
    <property type="term" value="P:bile acid metabolic process"/>
    <property type="evidence" value="ECO:0007669"/>
    <property type="project" value="TreeGrafter"/>
</dbReference>
<evidence type="ECO:0000256" key="1">
    <source>
        <dbReference type="ARBA" id="ARBA00004860"/>
    </source>
</evidence>
<dbReference type="GO" id="GO:0005739">
    <property type="term" value="C:mitochondrion"/>
    <property type="evidence" value="ECO:0007669"/>
    <property type="project" value="TreeGrafter"/>
</dbReference>
<comment type="function">
    <text evidence="7">Catalyzes the interconversion of (R)- and (S)-stereoisomers of alpha-methyl-branched-chain fatty acyl-CoA esters. Acts only on coenzyme A thioesters, not on free fatty acids, and accepts as substrates a wide range of alpha-methylacyl-CoAs, including pristanoyl-CoA, trihydroxycoprostanoyl-CoA (an intermediate in bile acid synthesis), and arylpropionic acids like the anti-inflammatory drug ibuprofen (2-(4-isobutylphenyl)propionic acid) but neither 3-methyl-branched nor linear-chain acyl-CoAs.</text>
</comment>
<feature type="compositionally biased region" description="Pro residues" evidence="11">
    <location>
        <begin position="46"/>
        <end position="56"/>
    </location>
</feature>
<evidence type="ECO:0000256" key="7">
    <source>
        <dbReference type="ARBA" id="ARBA00056478"/>
    </source>
</evidence>
<keyword evidence="13" id="KW-1185">Reference proteome</keyword>
<reference evidence="12" key="2">
    <citation type="submission" date="2025-09" db="UniProtKB">
        <authorList>
            <consortium name="Ensembl"/>
        </authorList>
    </citation>
    <scope>IDENTIFICATION</scope>
</reference>